<evidence type="ECO:0000256" key="2">
    <source>
        <dbReference type="ARBA" id="ARBA00007812"/>
    </source>
</evidence>
<dbReference type="InterPro" id="IPR029061">
    <property type="entry name" value="THDP-binding"/>
</dbReference>
<comment type="similarity">
    <text evidence="2 4">Belongs to the TPP enzyme family.</text>
</comment>
<dbReference type="InterPro" id="IPR045229">
    <property type="entry name" value="TPP_enz"/>
</dbReference>
<keyword evidence="9" id="KW-1185">Reference proteome</keyword>
<dbReference type="InterPro" id="IPR012001">
    <property type="entry name" value="Thiamin_PyroP_enz_TPP-bd_dom"/>
</dbReference>
<dbReference type="Gene3D" id="3.40.50.1220">
    <property type="entry name" value="TPP-binding domain"/>
    <property type="match status" value="1"/>
</dbReference>
<evidence type="ECO:0000256" key="1">
    <source>
        <dbReference type="ARBA" id="ARBA00001964"/>
    </source>
</evidence>
<dbReference type="SUPFAM" id="SSF52518">
    <property type="entry name" value="Thiamin diphosphate-binding fold (THDP-binding)"/>
    <property type="match status" value="2"/>
</dbReference>
<dbReference type="Pfam" id="PF02776">
    <property type="entry name" value="TPP_enzyme_N"/>
    <property type="match status" value="1"/>
</dbReference>
<dbReference type="GO" id="GO:0030976">
    <property type="term" value="F:thiamine pyrophosphate binding"/>
    <property type="evidence" value="ECO:0007669"/>
    <property type="project" value="InterPro"/>
</dbReference>
<dbReference type="GO" id="GO:0009099">
    <property type="term" value="P:L-valine biosynthetic process"/>
    <property type="evidence" value="ECO:0007669"/>
    <property type="project" value="TreeGrafter"/>
</dbReference>
<reference evidence="8 9" key="1">
    <citation type="submission" date="2017-07" db="EMBL/GenBank/DDBJ databases">
        <title>Draft whole genome sequences of clinical Proprionibacteriaceae strains.</title>
        <authorList>
            <person name="Bernier A.-M."/>
            <person name="Bernard K."/>
            <person name="Domingo M.-C."/>
        </authorList>
    </citation>
    <scope>NUCLEOTIDE SEQUENCE [LARGE SCALE GENOMIC DNA]</scope>
    <source>
        <strain evidence="8 9">NML 030167</strain>
    </source>
</reference>
<proteinExistence type="inferred from homology"/>
<feature type="domain" description="Thiamine pyrophosphate enzyme N-terminal TPP-binding" evidence="7">
    <location>
        <begin position="7"/>
        <end position="109"/>
    </location>
</feature>
<dbReference type="InterPro" id="IPR012000">
    <property type="entry name" value="Thiamin_PyroP_enz_cen_dom"/>
</dbReference>
<dbReference type="Gene3D" id="3.40.50.970">
    <property type="match status" value="2"/>
</dbReference>
<evidence type="ECO:0000259" key="5">
    <source>
        <dbReference type="Pfam" id="PF00205"/>
    </source>
</evidence>
<dbReference type="GO" id="GO:0003984">
    <property type="term" value="F:acetolactate synthase activity"/>
    <property type="evidence" value="ECO:0007669"/>
    <property type="project" value="TreeGrafter"/>
</dbReference>
<dbReference type="PANTHER" id="PTHR18968:SF166">
    <property type="entry name" value="2-HYDROXYACYL-COA LYASE 2"/>
    <property type="match status" value="1"/>
</dbReference>
<dbReference type="AlphaFoldDB" id="A0A255GPT1"/>
<accession>A0A255GPT1</accession>
<dbReference type="GO" id="GO:0000287">
    <property type="term" value="F:magnesium ion binding"/>
    <property type="evidence" value="ECO:0007669"/>
    <property type="project" value="InterPro"/>
</dbReference>
<evidence type="ECO:0000259" key="6">
    <source>
        <dbReference type="Pfam" id="PF02775"/>
    </source>
</evidence>
<dbReference type="EMBL" id="NMVO01000001">
    <property type="protein sequence ID" value="OYO17840.1"/>
    <property type="molecule type" value="Genomic_DNA"/>
</dbReference>
<feature type="domain" description="Thiamine pyrophosphate enzyme central" evidence="5">
    <location>
        <begin position="189"/>
        <end position="316"/>
    </location>
</feature>
<comment type="cofactor">
    <cofactor evidence="1">
        <name>thiamine diphosphate</name>
        <dbReference type="ChEBI" id="CHEBI:58937"/>
    </cofactor>
</comment>
<dbReference type="OrthoDB" id="3203527at2"/>
<dbReference type="GO" id="GO:0009097">
    <property type="term" value="P:isoleucine biosynthetic process"/>
    <property type="evidence" value="ECO:0007669"/>
    <property type="project" value="TreeGrafter"/>
</dbReference>
<evidence type="ECO:0000259" key="7">
    <source>
        <dbReference type="Pfam" id="PF02776"/>
    </source>
</evidence>
<comment type="caution">
    <text evidence="8">The sequence shown here is derived from an EMBL/GenBank/DDBJ whole genome shotgun (WGS) entry which is preliminary data.</text>
</comment>
<dbReference type="Proteomes" id="UP000215896">
    <property type="component" value="Unassembled WGS sequence"/>
</dbReference>
<dbReference type="InterPro" id="IPR011766">
    <property type="entry name" value="TPP_enzyme_TPP-bd"/>
</dbReference>
<feature type="domain" description="Thiamine pyrophosphate enzyme TPP-binding" evidence="6">
    <location>
        <begin position="377"/>
        <end position="524"/>
    </location>
</feature>
<dbReference type="GO" id="GO:0050660">
    <property type="term" value="F:flavin adenine dinucleotide binding"/>
    <property type="evidence" value="ECO:0007669"/>
    <property type="project" value="TreeGrafter"/>
</dbReference>
<dbReference type="Pfam" id="PF02775">
    <property type="entry name" value="TPP_enzyme_C"/>
    <property type="match status" value="1"/>
</dbReference>
<dbReference type="CDD" id="cd00568">
    <property type="entry name" value="TPP_enzymes"/>
    <property type="match status" value="1"/>
</dbReference>
<name>A0A255GPT1_9ACTN</name>
<dbReference type="GO" id="GO:0005948">
    <property type="term" value="C:acetolactate synthase complex"/>
    <property type="evidence" value="ECO:0007669"/>
    <property type="project" value="TreeGrafter"/>
</dbReference>
<gene>
    <name evidence="8" type="ORF">CGZ94_02920</name>
</gene>
<organism evidence="8 9">
    <name type="scientific">Enemella evansiae</name>
    <dbReference type="NCBI Taxonomy" id="2016499"/>
    <lineage>
        <taxon>Bacteria</taxon>
        <taxon>Bacillati</taxon>
        <taxon>Actinomycetota</taxon>
        <taxon>Actinomycetes</taxon>
        <taxon>Propionibacteriales</taxon>
        <taxon>Propionibacteriaceae</taxon>
        <taxon>Enemella</taxon>
    </lineage>
</organism>
<dbReference type="RefSeq" id="WP_094404597.1">
    <property type="nucleotide sequence ID" value="NZ_NMVO01000001.1"/>
</dbReference>
<dbReference type="CDD" id="cd07035">
    <property type="entry name" value="TPP_PYR_POX_like"/>
    <property type="match status" value="1"/>
</dbReference>
<evidence type="ECO:0000313" key="8">
    <source>
        <dbReference type="EMBL" id="OYO17840.1"/>
    </source>
</evidence>
<sequence>MTTDSPTVATALADRLAEHVDVVFGVLGNGNAHFIDALLRHPVRWVAMRHECGTVAAADGHHRAGGKLALATTTYGPGFTNAATSLAEARMARIPLLLVTAQAPTAGLRPWDIDQVAFAETMGVPTLVLSTDNVAAAVAEAVTRAVGERTPVVLALPYDLIEQPVTAASAAPAPVATPEPRPLSEDALADLVTALAAAKRPMILAGRGAVPAAEGVRLLAALLGALGVTSATARGLFTGHELDAGVAGGFASPRTAELIREADLALVLGAGLNQFTMSFGDTFTAGTDLWQIDDLAAATHPRVNRSASADVGAACDQLLAALADRSPAAGWDPAAVAGAQTDREPGDEMAPDGLLDPRSLTRRLNEILPADRVVALDGGHYVGWPNTYLDLPDERSMHWSGTAFQSIGLGLQTAVGIAQARPDRVLVMCCGDGGALMGAADLETLIRESRRTVVVIYNDAAYGAEIHQYGSRGINTEPMLIPRVDFAGMARALGARAEVIRRLDDLAGLADWVEDGADGLYLVDCRVSPDIVAPYIGEIIAKTLVRN</sequence>
<evidence type="ECO:0000256" key="4">
    <source>
        <dbReference type="RuleBase" id="RU362132"/>
    </source>
</evidence>
<protein>
    <submittedName>
        <fullName evidence="8">Thiamine pyrophosphate-binding protein</fullName>
    </submittedName>
</protein>
<keyword evidence="3 4" id="KW-0786">Thiamine pyrophosphate</keyword>
<dbReference type="Pfam" id="PF00205">
    <property type="entry name" value="TPP_enzyme_M"/>
    <property type="match status" value="1"/>
</dbReference>
<evidence type="ECO:0000256" key="3">
    <source>
        <dbReference type="ARBA" id="ARBA00023052"/>
    </source>
</evidence>
<dbReference type="PANTHER" id="PTHR18968">
    <property type="entry name" value="THIAMINE PYROPHOSPHATE ENZYMES"/>
    <property type="match status" value="1"/>
</dbReference>
<dbReference type="InterPro" id="IPR029035">
    <property type="entry name" value="DHS-like_NAD/FAD-binding_dom"/>
</dbReference>
<evidence type="ECO:0000313" key="9">
    <source>
        <dbReference type="Proteomes" id="UP000215896"/>
    </source>
</evidence>
<dbReference type="SUPFAM" id="SSF52467">
    <property type="entry name" value="DHS-like NAD/FAD-binding domain"/>
    <property type="match status" value="1"/>
</dbReference>